<organism evidence="12 13">
    <name type="scientific">Nocardioides flavescens</name>
    <dbReference type="NCBI Taxonomy" id="2691959"/>
    <lineage>
        <taxon>Bacteria</taxon>
        <taxon>Bacillati</taxon>
        <taxon>Actinomycetota</taxon>
        <taxon>Actinomycetes</taxon>
        <taxon>Propionibacteriales</taxon>
        <taxon>Nocardioidaceae</taxon>
        <taxon>Nocardioides</taxon>
    </lineage>
</organism>
<keyword evidence="5" id="KW-1003">Cell membrane</keyword>
<dbReference type="GO" id="GO:0050918">
    <property type="term" value="P:positive chemotaxis"/>
    <property type="evidence" value="ECO:0007669"/>
    <property type="project" value="TreeGrafter"/>
</dbReference>
<evidence type="ECO:0000256" key="4">
    <source>
        <dbReference type="ARBA" id="ARBA00021898"/>
    </source>
</evidence>
<gene>
    <name evidence="12" type="ORF">GRQ65_00175</name>
</gene>
<dbReference type="PIRSF" id="PIRSF002888">
    <property type="entry name" value="FliM"/>
    <property type="match status" value="1"/>
</dbReference>
<feature type="compositionally biased region" description="Low complexity" evidence="10">
    <location>
        <begin position="15"/>
        <end position="35"/>
    </location>
</feature>
<dbReference type="SUPFAM" id="SSF101801">
    <property type="entry name" value="Surface presentation of antigens (SPOA)"/>
    <property type="match status" value="1"/>
</dbReference>
<dbReference type="GO" id="GO:0003774">
    <property type="term" value="F:cytoskeletal motor activity"/>
    <property type="evidence" value="ECO:0007669"/>
    <property type="project" value="InterPro"/>
</dbReference>
<comment type="subcellular location">
    <subcellularLocation>
        <location evidence="1">Bacterial flagellum basal body</location>
    </subcellularLocation>
    <subcellularLocation>
        <location evidence="2">Cell membrane</location>
        <topology evidence="2">Peripheral membrane protein</topology>
    </subcellularLocation>
</comment>
<keyword evidence="12" id="KW-0282">Flagellum</keyword>
<dbReference type="AlphaFoldDB" id="A0A6L7EL19"/>
<comment type="similarity">
    <text evidence="3">Belongs to the FliM family.</text>
</comment>
<dbReference type="SUPFAM" id="SSF103039">
    <property type="entry name" value="CheC-like"/>
    <property type="match status" value="1"/>
</dbReference>
<comment type="caution">
    <text evidence="12">The sequence shown here is derived from an EMBL/GenBank/DDBJ whole genome shotgun (WGS) entry which is preliminary data.</text>
</comment>
<dbReference type="GO" id="GO:0005886">
    <property type="term" value="C:plasma membrane"/>
    <property type="evidence" value="ECO:0007669"/>
    <property type="project" value="UniProtKB-SubCell"/>
</dbReference>
<dbReference type="CDD" id="cd17908">
    <property type="entry name" value="FliM"/>
    <property type="match status" value="1"/>
</dbReference>
<evidence type="ECO:0000313" key="12">
    <source>
        <dbReference type="EMBL" id="MXG87963.1"/>
    </source>
</evidence>
<keyword evidence="7" id="KW-0283">Flagellar rotation</keyword>
<dbReference type="Pfam" id="PF02154">
    <property type="entry name" value="FliM"/>
    <property type="match status" value="1"/>
</dbReference>
<evidence type="ECO:0000256" key="8">
    <source>
        <dbReference type="ARBA" id="ARBA00023136"/>
    </source>
</evidence>
<evidence type="ECO:0000256" key="2">
    <source>
        <dbReference type="ARBA" id="ARBA00004202"/>
    </source>
</evidence>
<dbReference type="Gene3D" id="3.40.1550.10">
    <property type="entry name" value="CheC-like"/>
    <property type="match status" value="1"/>
</dbReference>
<keyword evidence="9" id="KW-0975">Bacterial flagellum</keyword>
<dbReference type="Pfam" id="PF01052">
    <property type="entry name" value="FliMN_C"/>
    <property type="match status" value="1"/>
</dbReference>
<dbReference type="PANTHER" id="PTHR30034">
    <property type="entry name" value="FLAGELLAR MOTOR SWITCH PROTEIN FLIM"/>
    <property type="match status" value="1"/>
</dbReference>
<name>A0A6L7EL19_9ACTN</name>
<keyword evidence="12" id="KW-0966">Cell projection</keyword>
<dbReference type="GO" id="GO:0009425">
    <property type="term" value="C:bacterial-type flagellum basal body"/>
    <property type="evidence" value="ECO:0007669"/>
    <property type="project" value="UniProtKB-SubCell"/>
</dbReference>
<keyword evidence="6" id="KW-0145">Chemotaxis</keyword>
<feature type="region of interest" description="Disordered" evidence="10">
    <location>
        <begin position="1"/>
        <end position="41"/>
    </location>
</feature>
<dbReference type="InterPro" id="IPR001543">
    <property type="entry name" value="FliN-like_C"/>
</dbReference>
<dbReference type="InterPro" id="IPR028976">
    <property type="entry name" value="CheC-like_sf"/>
</dbReference>
<reference evidence="12 13" key="1">
    <citation type="submission" date="2019-12" db="EMBL/GenBank/DDBJ databases">
        <authorList>
            <person name="Kun Z."/>
        </authorList>
    </citation>
    <scope>NUCLEOTIDE SEQUENCE [LARGE SCALE GENOMIC DNA]</scope>
    <source>
        <strain evidence="12 13">YIM 123512</strain>
    </source>
</reference>
<sequence>MLRCARTGPIGPLVSAPAPDPTTRSATTRSSGRPSGRWRRHGLGVAPSVEAYDFRRPIQLSREHQRVLQVAFDAFARQATTVFTSTLRTICQVSLVSVDQRSYAEYVDSLDSMTYLTSFSAEPMPGQGVLELPLRAVMACIDHMLGGFGSEEQPERMLSDIESSVVTELLERLLDGLRYAVSELVAVDLVPTGVEYSPQFVQVAGASDVMIVATIEVRINERPHSMTICLPFNALLPHLTAAVAPAPVSNRERAERAASAELLDRRFREVPVEVAVRLRTTRLDTTDFASLAPGEVVRLAHPASAPLDVVVDETVFAHATAGATAHRLAALIVATPQETR</sequence>
<evidence type="ECO:0000256" key="10">
    <source>
        <dbReference type="SAM" id="MobiDB-lite"/>
    </source>
</evidence>
<dbReference type="GO" id="GO:0071978">
    <property type="term" value="P:bacterial-type flagellum-dependent swarming motility"/>
    <property type="evidence" value="ECO:0007669"/>
    <property type="project" value="TreeGrafter"/>
</dbReference>
<evidence type="ECO:0000256" key="1">
    <source>
        <dbReference type="ARBA" id="ARBA00004117"/>
    </source>
</evidence>
<evidence type="ECO:0000256" key="6">
    <source>
        <dbReference type="ARBA" id="ARBA00022500"/>
    </source>
</evidence>
<dbReference type="PANTHER" id="PTHR30034:SF6">
    <property type="entry name" value="YOP PROTEINS TRANSLOCATION PROTEIN Q"/>
    <property type="match status" value="1"/>
</dbReference>
<protein>
    <recommendedName>
        <fullName evidence="4">Flagellar motor switch protein FliM</fullName>
    </recommendedName>
</protein>
<keyword evidence="12" id="KW-0969">Cilium</keyword>
<evidence type="ECO:0000256" key="9">
    <source>
        <dbReference type="ARBA" id="ARBA00023143"/>
    </source>
</evidence>
<evidence type="ECO:0000256" key="7">
    <source>
        <dbReference type="ARBA" id="ARBA00022779"/>
    </source>
</evidence>
<dbReference type="Gene3D" id="2.30.330.10">
    <property type="entry name" value="SpoA-like"/>
    <property type="match status" value="1"/>
</dbReference>
<evidence type="ECO:0000256" key="3">
    <source>
        <dbReference type="ARBA" id="ARBA00011049"/>
    </source>
</evidence>
<keyword evidence="8" id="KW-0472">Membrane</keyword>
<evidence type="ECO:0000256" key="5">
    <source>
        <dbReference type="ARBA" id="ARBA00022475"/>
    </source>
</evidence>
<dbReference type="InterPro" id="IPR036429">
    <property type="entry name" value="SpoA-like_sf"/>
</dbReference>
<dbReference type="EMBL" id="WUEK01000001">
    <property type="protein sequence ID" value="MXG87963.1"/>
    <property type="molecule type" value="Genomic_DNA"/>
</dbReference>
<dbReference type="InterPro" id="IPR001689">
    <property type="entry name" value="Flag_FliM"/>
</dbReference>
<proteinExistence type="inferred from homology"/>
<evidence type="ECO:0000313" key="13">
    <source>
        <dbReference type="Proteomes" id="UP000473325"/>
    </source>
</evidence>
<evidence type="ECO:0000259" key="11">
    <source>
        <dbReference type="Pfam" id="PF01052"/>
    </source>
</evidence>
<keyword evidence="13" id="KW-1185">Reference proteome</keyword>
<accession>A0A6L7EL19</accession>
<dbReference type="Proteomes" id="UP000473325">
    <property type="component" value="Unassembled WGS sequence"/>
</dbReference>
<feature type="domain" description="Flagellar motor switch protein FliN-like C-terminal" evidence="11">
    <location>
        <begin position="266"/>
        <end position="332"/>
    </location>
</feature>